<dbReference type="PANTHER" id="PTHR43788:SF8">
    <property type="entry name" value="DNA-BINDING PROTEIN SMUBP-2"/>
    <property type="match status" value="1"/>
</dbReference>
<comment type="caution">
    <text evidence="7">The sequence shown here is derived from an EMBL/GenBank/DDBJ whole genome shotgun (WGS) entry which is preliminary data.</text>
</comment>
<dbReference type="InterPro" id="IPR047187">
    <property type="entry name" value="SF1_C_Upf1"/>
</dbReference>
<proteinExistence type="predicted"/>
<evidence type="ECO:0000256" key="4">
    <source>
        <dbReference type="ARBA" id="ARBA00022840"/>
    </source>
</evidence>
<dbReference type="AlphaFoldDB" id="A0A2M9BYI0"/>
<gene>
    <name evidence="7" type="ORF">CLV54_0772</name>
</gene>
<dbReference type="Pfam" id="PF13604">
    <property type="entry name" value="AAA_30"/>
    <property type="match status" value="1"/>
</dbReference>
<dbReference type="GO" id="GO:0043139">
    <property type="term" value="F:5'-3' DNA helicase activity"/>
    <property type="evidence" value="ECO:0007669"/>
    <property type="project" value="TreeGrafter"/>
</dbReference>
<evidence type="ECO:0000256" key="2">
    <source>
        <dbReference type="ARBA" id="ARBA00022801"/>
    </source>
</evidence>
<dbReference type="GO" id="GO:0005524">
    <property type="term" value="F:ATP binding"/>
    <property type="evidence" value="ECO:0007669"/>
    <property type="project" value="UniProtKB-KW"/>
</dbReference>
<evidence type="ECO:0000313" key="8">
    <source>
        <dbReference type="Proteomes" id="UP000230161"/>
    </source>
</evidence>
<dbReference type="Pfam" id="PF13482">
    <property type="entry name" value="RNase_H_2"/>
    <property type="match status" value="1"/>
</dbReference>
<dbReference type="PANTHER" id="PTHR43788">
    <property type="entry name" value="DNA2/NAM7 HELICASE FAMILY MEMBER"/>
    <property type="match status" value="1"/>
</dbReference>
<dbReference type="Gene3D" id="3.40.50.300">
    <property type="entry name" value="P-loop containing nucleotide triphosphate hydrolases"/>
    <property type="match status" value="2"/>
</dbReference>
<feature type="domain" description="YprB ribonuclease H-like" evidence="6">
    <location>
        <begin position="328"/>
        <end position="513"/>
    </location>
</feature>
<evidence type="ECO:0000259" key="5">
    <source>
        <dbReference type="Pfam" id="PF13087"/>
    </source>
</evidence>
<keyword evidence="4" id="KW-0067">ATP-binding</keyword>
<evidence type="ECO:0000259" key="6">
    <source>
        <dbReference type="Pfam" id="PF13482"/>
    </source>
</evidence>
<dbReference type="SUPFAM" id="SSF53098">
    <property type="entry name" value="Ribonuclease H-like"/>
    <property type="match status" value="1"/>
</dbReference>
<dbReference type="NCBIfam" id="TIGR03491">
    <property type="entry name" value="TM0106 family RecB-like putative nuclease"/>
    <property type="match status" value="1"/>
</dbReference>
<dbReference type="OrthoDB" id="9757917at2"/>
<dbReference type="EMBL" id="PGFB01000002">
    <property type="protein sequence ID" value="PJJ63116.1"/>
    <property type="molecule type" value="Genomic_DNA"/>
</dbReference>
<dbReference type="InterPro" id="IPR041679">
    <property type="entry name" value="DNA2/NAM7-like_C"/>
</dbReference>
<dbReference type="Proteomes" id="UP000230161">
    <property type="component" value="Unassembled WGS sequence"/>
</dbReference>
<feature type="domain" description="DNA2/NAM7 helicase-like C-terminal" evidence="5">
    <location>
        <begin position="948"/>
        <end position="1115"/>
    </location>
</feature>
<dbReference type="RefSeq" id="WP_100344348.1">
    <property type="nucleotide sequence ID" value="NZ_PGFB01000002.1"/>
</dbReference>
<dbReference type="InterPro" id="IPR050534">
    <property type="entry name" value="Coronavir_polyprotein_1ab"/>
</dbReference>
<keyword evidence="2" id="KW-0378">Hydrolase</keyword>
<accession>A0A2M9BYI0</accession>
<dbReference type="InterPro" id="IPR038720">
    <property type="entry name" value="YprB_RNase_H-like_dom"/>
</dbReference>
<reference evidence="7 8" key="1">
    <citation type="submission" date="2017-11" db="EMBL/GenBank/DDBJ databases">
        <title>Genomic Encyclopedia of Archaeal and Bacterial Type Strains, Phase II (KMG-II): From Individual Species to Whole Genera.</title>
        <authorList>
            <person name="Goeker M."/>
        </authorList>
    </citation>
    <scope>NUCLEOTIDE SEQUENCE [LARGE SCALE GENOMIC DNA]</scope>
    <source>
        <strain evidence="7 8">DSM 25625</strain>
    </source>
</reference>
<dbReference type="CDD" id="cd18808">
    <property type="entry name" value="SF1_C_Upf1"/>
    <property type="match status" value="1"/>
</dbReference>
<evidence type="ECO:0000256" key="1">
    <source>
        <dbReference type="ARBA" id="ARBA00022741"/>
    </source>
</evidence>
<dbReference type="GO" id="GO:0016787">
    <property type="term" value="F:hydrolase activity"/>
    <property type="evidence" value="ECO:0007669"/>
    <property type="project" value="UniProtKB-KW"/>
</dbReference>
<organism evidence="7 8">
    <name type="scientific">Compostimonas suwonensis</name>
    <dbReference type="NCBI Taxonomy" id="1048394"/>
    <lineage>
        <taxon>Bacteria</taxon>
        <taxon>Bacillati</taxon>
        <taxon>Actinomycetota</taxon>
        <taxon>Actinomycetes</taxon>
        <taxon>Micrococcales</taxon>
        <taxon>Microbacteriaceae</taxon>
        <taxon>Compostimonas</taxon>
    </lineage>
</organism>
<evidence type="ECO:0000313" key="7">
    <source>
        <dbReference type="EMBL" id="PJJ63116.1"/>
    </source>
</evidence>
<sequence>MILLGTDTGPAVVYSASDLVAASRCEWAVVRRLDARLGRIEQPPTAEDDMLARTGALGDAHERRMLERLRETCDVVEIERPQLDEITTATEATTAALAEGAGVVFQGAFFDGRFLGYADFLIRGGDGRYEVYDTKLARSAKITALLQLAAYAEQLQALGVPTGEQVHLVLGDGRTSTHRLRDILPVYRRRRARLERILDERLADDAASEWGDPRYTACGRCEVCEEQVQLHRDVLLVAGLSLVQRAKLRAAGIMTIEQLAGAAPRAPSDAASSLTPVAVPGMAAATFAALSEQARLQIAPVDARHPLAWAVVSPRALSALPAPDEGDIFFDFEGDPLYQQGESWGLDYLFGLVDARGRFRAFWAHDLAEERQALIDFLAYLAERRARFPAMHVYHYASYERTHLLTLAARHGVGEEAVDDLLRNHVLVDLYPIVRQGLRIGSRSYSLKKLEPLYMGSQLRSGVANAADSITEYVRSRELLAQGDADAAASVLAQIADYNAYDCLSTLRLRDWLFERAAENAVSLAGADELTLPVPIAEPDPVYLALTAQLAAVPPGERTADQTALALASAAIDYHRREGKSFWWDHFARLRDPIEEWADTRDVFVIDRAEVLRDWAVEPGKRTASRVLRVEGTAAPGSSFGAGASPFVLYDPPFPPIEQNSEPGARRAHDRATLVQDDDGNWLLTERLKRDAAPYDQHPVAVTPGKPPPAGSQIGAIGEWGRRVLDALPGMLPDAALDILRREPPRGGLVAVGSSVGDAIRDSLLRIDHSYLAVQGPPGTGKTYTGSRVIAELVNDHGWKVGVVAQSHATVENMLEAIVDAGVDARSVGKKPKDGDTRTRPWQRLDGAGTAGFLARPGGRVIGGTAWTFSNAGTVPRESLDLLVIDEAGQFSLAATIAAAVSARRLLLLGDPQQLPQVSQGTHPEPVDVSALGWLSHGHDVLPAELGYFLETSWRMHPAVCEPVSQLSYEGALRSHPSDRRLDGVEPGLHTVPVPHVANSTSSIDEADAVVAIVAEVLGREWSSKGSTAPLGTDGVIVVAPYNAQVELIRSRLAAAGYGEVAVGTVDRFQGREAAIAIVSLAASSAAEVPRGIEFLLLANRLNVAISRAQWAAYLVYSPFLTDYLPTSIGALAQLSAFLRLVEGGEGGGAGGGEVGPGG</sequence>
<evidence type="ECO:0008006" key="9">
    <source>
        <dbReference type="Google" id="ProtNLM"/>
    </source>
</evidence>
<dbReference type="InterPro" id="IPR027417">
    <property type="entry name" value="P-loop_NTPase"/>
</dbReference>
<dbReference type="InterPro" id="IPR012337">
    <property type="entry name" value="RNaseH-like_sf"/>
</dbReference>
<evidence type="ECO:0000256" key="3">
    <source>
        <dbReference type="ARBA" id="ARBA00022806"/>
    </source>
</evidence>
<keyword evidence="8" id="KW-1185">Reference proteome</keyword>
<dbReference type="CDD" id="cd17934">
    <property type="entry name" value="DEXXQc_Upf1-like"/>
    <property type="match status" value="1"/>
</dbReference>
<keyword evidence="1" id="KW-0547">Nucleotide-binding</keyword>
<name>A0A2M9BYI0_9MICO</name>
<dbReference type="SUPFAM" id="SSF52540">
    <property type="entry name" value="P-loop containing nucleoside triphosphate hydrolases"/>
    <property type="match status" value="1"/>
</dbReference>
<keyword evidence="3" id="KW-0347">Helicase</keyword>
<protein>
    <recommendedName>
        <fullName evidence="9">AAA+ ATPase domain-containing protein</fullName>
    </recommendedName>
</protein>
<dbReference type="Pfam" id="PF13087">
    <property type="entry name" value="AAA_12"/>
    <property type="match status" value="1"/>
</dbReference>
<dbReference type="InterPro" id="IPR019993">
    <property type="entry name" value="RecB_nuclease_TM0106_put"/>
</dbReference>